<evidence type="ECO:0000313" key="10">
    <source>
        <dbReference type="EMBL" id="PNR61660.1"/>
    </source>
</evidence>
<reference evidence="10 12" key="2">
    <citation type="journal article" date="2018" name="Plant J.">
        <title>The Physcomitrella patens chromosome-scale assembly reveals moss genome structure and evolution.</title>
        <authorList>
            <person name="Lang D."/>
            <person name="Ullrich K.K."/>
            <person name="Murat F."/>
            <person name="Fuchs J."/>
            <person name="Jenkins J."/>
            <person name="Haas F.B."/>
            <person name="Piednoel M."/>
            <person name="Gundlach H."/>
            <person name="Van Bel M."/>
            <person name="Meyberg R."/>
            <person name="Vives C."/>
            <person name="Morata J."/>
            <person name="Symeonidi A."/>
            <person name="Hiss M."/>
            <person name="Muchero W."/>
            <person name="Kamisugi Y."/>
            <person name="Saleh O."/>
            <person name="Blanc G."/>
            <person name="Decker E.L."/>
            <person name="van Gessel N."/>
            <person name="Grimwood J."/>
            <person name="Hayes R.D."/>
            <person name="Graham S.W."/>
            <person name="Gunter L.E."/>
            <person name="McDaniel S.F."/>
            <person name="Hoernstein S.N.W."/>
            <person name="Larsson A."/>
            <person name="Li F.W."/>
            <person name="Perroud P.F."/>
            <person name="Phillips J."/>
            <person name="Ranjan P."/>
            <person name="Rokshar D.S."/>
            <person name="Rothfels C.J."/>
            <person name="Schneider L."/>
            <person name="Shu S."/>
            <person name="Stevenson D.W."/>
            <person name="Thummler F."/>
            <person name="Tillich M."/>
            <person name="Villarreal Aguilar J.C."/>
            <person name="Widiez T."/>
            <person name="Wong G.K."/>
            <person name="Wymore A."/>
            <person name="Zhang Y."/>
            <person name="Zimmer A.D."/>
            <person name="Quatrano R.S."/>
            <person name="Mayer K.F.X."/>
            <person name="Goodstein D."/>
            <person name="Casacuberta J.M."/>
            <person name="Vandepoele K."/>
            <person name="Reski R."/>
            <person name="Cuming A.C."/>
            <person name="Tuskan G.A."/>
            <person name="Maumus F."/>
            <person name="Salse J."/>
            <person name="Schmutz J."/>
            <person name="Rensing S.A."/>
        </authorList>
    </citation>
    <scope>NUCLEOTIDE SEQUENCE [LARGE SCALE GENOMIC DNA]</scope>
    <source>
        <strain evidence="11 12">cv. Gransden 2004</strain>
    </source>
</reference>
<dbReference type="PROSITE" id="PS00086">
    <property type="entry name" value="CYTOCHROME_P450"/>
    <property type="match status" value="1"/>
</dbReference>
<keyword evidence="7 9" id="KW-0503">Monooxygenase</keyword>
<dbReference type="FunFam" id="1.10.630.10:FF:000126">
    <property type="entry name" value="Predicted protein"/>
    <property type="match status" value="1"/>
</dbReference>
<evidence type="ECO:0000256" key="9">
    <source>
        <dbReference type="RuleBase" id="RU000461"/>
    </source>
</evidence>
<dbReference type="KEGG" id="ppp:112278937"/>
<keyword evidence="12" id="KW-1185">Reference proteome</keyword>
<proteinExistence type="inferred from homology"/>
<dbReference type="STRING" id="3218.A0A2K1L6K9"/>
<evidence type="ECO:0000256" key="6">
    <source>
        <dbReference type="ARBA" id="ARBA00023004"/>
    </source>
</evidence>
<dbReference type="Pfam" id="PF00067">
    <property type="entry name" value="p450"/>
    <property type="match status" value="1"/>
</dbReference>
<comment type="similarity">
    <text evidence="2 9">Belongs to the cytochrome P450 family.</text>
</comment>
<feature type="binding site" description="axial binding residue" evidence="8">
    <location>
        <position position="460"/>
    </location>
    <ligand>
        <name>heme</name>
        <dbReference type="ChEBI" id="CHEBI:30413"/>
    </ligand>
    <ligandPart>
        <name>Fe</name>
        <dbReference type="ChEBI" id="CHEBI:18248"/>
    </ligandPart>
</feature>
<evidence type="ECO:0000256" key="1">
    <source>
        <dbReference type="ARBA" id="ARBA00001971"/>
    </source>
</evidence>
<keyword evidence="5 9" id="KW-0560">Oxidoreductase</keyword>
<dbReference type="GO" id="GO:0005506">
    <property type="term" value="F:iron ion binding"/>
    <property type="evidence" value="ECO:0007669"/>
    <property type="project" value="InterPro"/>
</dbReference>
<dbReference type="EnsemblPlants" id="Pp3c1_1880V3.1">
    <property type="protein sequence ID" value="Pp3c1_1880V3.1"/>
    <property type="gene ID" value="Pp3c1_1880"/>
</dbReference>
<comment type="cofactor">
    <cofactor evidence="1 8">
        <name>heme</name>
        <dbReference type="ChEBI" id="CHEBI:30413"/>
    </cofactor>
</comment>
<dbReference type="OrthoDB" id="2789670at2759"/>
<evidence type="ECO:0000256" key="3">
    <source>
        <dbReference type="ARBA" id="ARBA00022617"/>
    </source>
</evidence>
<dbReference type="SUPFAM" id="SSF48264">
    <property type="entry name" value="Cytochrome P450"/>
    <property type="match status" value="1"/>
</dbReference>
<dbReference type="Gene3D" id="1.10.630.10">
    <property type="entry name" value="Cytochrome P450"/>
    <property type="match status" value="1"/>
</dbReference>
<keyword evidence="3 8" id="KW-0349">Heme</keyword>
<name>A0A2K1L6K9_PHYPA</name>
<dbReference type="GO" id="GO:0004497">
    <property type="term" value="F:monooxygenase activity"/>
    <property type="evidence" value="ECO:0007669"/>
    <property type="project" value="UniProtKB-KW"/>
</dbReference>
<dbReference type="PRINTS" id="PR00463">
    <property type="entry name" value="EP450I"/>
</dbReference>
<reference evidence="10 12" key="1">
    <citation type="journal article" date="2008" name="Science">
        <title>The Physcomitrella genome reveals evolutionary insights into the conquest of land by plants.</title>
        <authorList>
            <person name="Rensing S."/>
            <person name="Lang D."/>
            <person name="Zimmer A."/>
            <person name="Terry A."/>
            <person name="Salamov A."/>
            <person name="Shapiro H."/>
            <person name="Nishiyama T."/>
            <person name="Perroud P.-F."/>
            <person name="Lindquist E."/>
            <person name="Kamisugi Y."/>
            <person name="Tanahashi T."/>
            <person name="Sakakibara K."/>
            <person name="Fujita T."/>
            <person name="Oishi K."/>
            <person name="Shin-I T."/>
            <person name="Kuroki Y."/>
            <person name="Toyoda A."/>
            <person name="Suzuki Y."/>
            <person name="Hashimoto A."/>
            <person name="Yamaguchi K."/>
            <person name="Sugano A."/>
            <person name="Kohara Y."/>
            <person name="Fujiyama A."/>
            <person name="Anterola A."/>
            <person name="Aoki S."/>
            <person name="Ashton N."/>
            <person name="Barbazuk W.B."/>
            <person name="Barker E."/>
            <person name="Bennetzen J."/>
            <person name="Bezanilla M."/>
            <person name="Blankenship R."/>
            <person name="Cho S.H."/>
            <person name="Dutcher S."/>
            <person name="Estelle M."/>
            <person name="Fawcett J.A."/>
            <person name="Gundlach H."/>
            <person name="Hanada K."/>
            <person name="Heyl A."/>
            <person name="Hicks K.A."/>
            <person name="Hugh J."/>
            <person name="Lohr M."/>
            <person name="Mayer K."/>
            <person name="Melkozernov A."/>
            <person name="Murata T."/>
            <person name="Nelson D."/>
            <person name="Pils B."/>
            <person name="Prigge M."/>
            <person name="Reiss B."/>
            <person name="Renner T."/>
            <person name="Rombauts S."/>
            <person name="Rushton P."/>
            <person name="Sanderfoot A."/>
            <person name="Schween G."/>
            <person name="Shiu S.-H."/>
            <person name="Stueber K."/>
            <person name="Theodoulou F.L."/>
            <person name="Tu H."/>
            <person name="Van de Peer Y."/>
            <person name="Verrier P.J."/>
            <person name="Waters E."/>
            <person name="Wood A."/>
            <person name="Yang L."/>
            <person name="Cove D."/>
            <person name="Cuming A."/>
            <person name="Hasebe M."/>
            <person name="Lucas S."/>
            <person name="Mishler D.B."/>
            <person name="Reski R."/>
            <person name="Grigoriev I."/>
            <person name="Quatrano R.S."/>
            <person name="Boore J.L."/>
        </authorList>
    </citation>
    <scope>NUCLEOTIDE SEQUENCE [LARGE SCALE GENOMIC DNA]</scope>
    <source>
        <strain evidence="11 12">cv. Gransden 2004</strain>
    </source>
</reference>
<dbReference type="PANTHER" id="PTHR47944:SF16">
    <property type="entry name" value="CYTOCHROME P450 FAMILY 1 SUBFAMILY A POLYPEPTIDE 1"/>
    <property type="match status" value="1"/>
</dbReference>
<protein>
    <submittedName>
        <fullName evidence="10 11">Uncharacterized protein</fullName>
    </submittedName>
</protein>
<keyword evidence="4 8" id="KW-0479">Metal-binding</keyword>
<dbReference type="InterPro" id="IPR017972">
    <property type="entry name" value="Cyt_P450_CS"/>
</dbReference>
<gene>
    <name evidence="11" type="primary">LOC112278937</name>
    <name evidence="10" type="ORF">PHYPA_000083</name>
</gene>
<accession>A0A2K1L6K9</accession>
<reference evidence="11" key="3">
    <citation type="submission" date="2020-12" db="UniProtKB">
        <authorList>
            <consortium name="EnsemblPlants"/>
        </authorList>
    </citation>
    <scope>IDENTIFICATION</scope>
</reference>
<evidence type="ECO:0000256" key="5">
    <source>
        <dbReference type="ARBA" id="ARBA00023002"/>
    </source>
</evidence>
<dbReference type="InterPro" id="IPR002401">
    <property type="entry name" value="Cyt_P450_E_grp-I"/>
</dbReference>
<dbReference type="GO" id="GO:0020037">
    <property type="term" value="F:heme binding"/>
    <property type="evidence" value="ECO:0007669"/>
    <property type="project" value="InterPro"/>
</dbReference>
<dbReference type="InterPro" id="IPR001128">
    <property type="entry name" value="Cyt_P450"/>
</dbReference>
<evidence type="ECO:0000256" key="2">
    <source>
        <dbReference type="ARBA" id="ARBA00010617"/>
    </source>
</evidence>
<keyword evidence="6 8" id="KW-0408">Iron</keyword>
<dbReference type="FunCoup" id="A0A2K1L6K9">
    <property type="interactions" value="176"/>
</dbReference>
<dbReference type="GO" id="GO:0016705">
    <property type="term" value="F:oxidoreductase activity, acting on paired donors, with incorporation or reduction of molecular oxygen"/>
    <property type="evidence" value="ECO:0007669"/>
    <property type="project" value="InterPro"/>
</dbReference>
<dbReference type="Gramene" id="Pp3c1_1880V3.2">
    <property type="protein sequence ID" value="Pp3c1_1880V3.2"/>
    <property type="gene ID" value="Pp3c1_1880"/>
</dbReference>
<evidence type="ECO:0000256" key="8">
    <source>
        <dbReference type="PIRSR" id="PIRSR602401-1"/>
    </source>
</evidence>
<dbReference type="InterPro" id="IPR036396">
    <property type="entry name" value="Cyt_P450_sf"/>
</dbReference>
<dbReference type="RefSeq" id="XP_024368636.1">
    <property type="nucleotide sequence ID" value="XM_024512868.1"/>
</dbReference>
<organism evidence="10">
    <name type="scientific">Physcomitrium patens</name>
    <name type="common">Spreading-leaved earth moss</name>
    <name type="synonym">Physcomitrella patens</name>
    <dbReference type="NCBI Taxonomy" id="3218"/>
    <lineage>
        <taxon>Eukaryota</taxon>
        <taxon>Viridiplantae</taxon>
        <taxon>Streptophyta</taxon>
        <taxon>Embryophyta</taxon>
        <taxon>Bryophyta</taxon>
        <taxon>Bryophytina</taxon>
        <taxon>Bryopsida</taxon>
        <taxon>Funariidae</taxon>
        <taxon>Funariales</taxon>
        <taxon>Funariaceae</taxon>
        <taxon>Physcomitrium</taxon>
    </lineage>
</organism>
<dbReference type="EnsemblPlants" id="Pp3c1_1880V3.2">
    <property type="protein sequence ID" value="Pp3c1_1880V3.2"/>
    <property type="gene ID" value="Pp3c1_1880"/>
</dbReference>
<sequence>MDFRISELLIPAISEPVESGHLAFATCTVLVTLLSCVFLFIRSGTSVNLPPGPKGLPILGNLLQMGSHPHRTMTALHKVYGHILNIRLGCIPTVVVDSPQLIAEITKEQDNVFSSRPHMTFTEILAYDAHDFAMAPYGPHWRHVRRICVHELLTPKRLENTRKERIEESRCMIMEVAERANKGEVVDLRDVLAGVSMTVMCRMLLGRREFAATGKQPKDFKHIIHELFRLMGALNPRDFVPALGWLDLQGFERDMYKLRGEFDEVLDAIIQEHRDLESGKLPGGKKNDFISVLLDLPGEDGAPHLDDKTIKAVTIDMMAGATDTSAVTNEWAMAEIIRNPQIQRKLQEEIDSVVGLERNVEESDVSNFPYLMCVVKETFRLHPAGPFAIPRESMADTTLNGYLIPKGTRVLINIYSLGRSSETWVDPLIFQPERWANENLTAIHDSGFRILPFGNGRRQCPGYNLGTTMVLFTLARLLHGFNWSFPPGVTSDSIDMEELYGCTTPLRTRLRAIATPRLAPHLYSQ</sequence>
<evidence type="ECO:0000313" key="12">
    <source>
        <dbReference type="Proteomes" id="UP000006727"/>
    </source>
</evidence>
<evidence type="ECO:0000256" key="4">
    <source>
        <dbReference type="ARBA" id="ARBA00022723"/>
    </source>
</evidence>
<dbReference type="Gramene" id="Pp3c1_1880V3.1">
    <property type="protein sequence ID" value="Pp3c1_1880V3.1"/>
    <property type="gene ID" value="Pp3c1_1880"/>
</dbReference>
<evidence type="ECO:0000313" key="11">
    <source>
        <dbReference type="EnsemblPlants" id="Pp3c1_1880V3.1"/>
    </source>
</evidence>
<dbReference type="EMBL" id="ABEU02000001">
    <property type="protein sequence ID" value="PNR61660.1"/>
    <property type="molecule type" value="Genomic_DNA"/>
</dbReference>
<dbReference type="OMA" id="ENGNDHM"/>
<dbReference type="PaxDb" id="3218-PP1S200_17V6.1"/>
<dbReference type="GeneID" id="112278937"/>
<evidence type="ECO:0000256" key="7">
    <source>
        <dbReference type="ARBA" id="ARBA00023033"/>
    </source>
</evidence>
<dbReference type="CDD" id="cd20618">
    <property type="entry name" value="CYP71_clan"/>
    <property type="match status" value="1"/>
</dbReference>
<dbReference type="PANTHER" id="PTHR47944">
    <property type="entry name" value="CYTOCHROME P450 98A9"/>
    <property type="match status" value="1"/>
</dbReference>
<dbReference type="Proteomes" id="UP000006727">
    <property type="component" value="Chromosome 1"/>
</dbReference>
<dbReference type="PRINTS" id="PR00385">
    <property type="entry name" value="P450"/>
</dbReference>
<dbReference type="AlphaFoldDB" id="A0A2K1L6K9"/>